<dbReference type="RefSeq" id="WP_252592478.1">
    <property type="nucleotide sequence ID" value="NZ_CP099489.1"/>
</dbReference>
<gene>
    <name evidence="1" type="ORF">NF556_17725</name>
</gene>
<protein>
    <submittedName>
        <fullName evidence="1">Uncharacterized protein</fullName>
    </submittedName>
</protein>
<sequence>MGYSTQYLGRLDIAPRLNPEETVWLRAFQRTHRGLHPDDPYAVPMNPGAEAVGHPLVGESSPGVLIIPRGLHSFDWHPCTDGCCLQWKQVEKSNHATVELQYLIDHFLRPGAFAASDTRADFAPFTFDHTVSGTIAAERQDGWLYLIQARDNQLEEVTLVHGKGLW</sequence>
<dbReference type="EMBL" id="CP099489">
    <property type="protein sequence ID" value="USQ79421.1"/>
    <property type="molecule type" value="Genomic_DNA"/>
</dbReference>
<accession>A0ABY4YRM4</accession>
<evidence type="ECO:0000313" key="2">
    <source>
        <dbReference type="Proteomes" id="UP001056455"/>
    </source>
</evidence>
<keyword evidence="2" id="KW-1185">Reference proteome</keyword>
<evidence type="ECO:0000313" key="1">
    <source>
        <dbReference type="EMBL" id="USQ79421.1"/>
    </source>
</evidence>
<proteinExistence type="predicted"/>
<name>A0ABY4YRM4_9MICO</name>
<reference evidence="1" key="1">
    <citation type="submission" date="2022-06" db="EMBL/GenBank/DDBJ databases">
        <title>Ornithinimicrobium HY1793.</title>
        <authorList>
            <person name="Huang Y."/>
        </authorList>
    </citation>
    <scope>NUCLEOTIDE SEQUENCE</scope>
    <source>
        <strain evidence="1">HY1793</strain>
    </source>
</reference>
<organism evidence="1 2">
    <name type="scientific">Ornithinimicrobium faecis</name>
    <dbReference type="NCBI Taxonomy" id="2934158"/>
    <lineage>
        <taxon>Bacteria</taxon>
        <taxon>Bacillati</taxon>
        <taxon>Actinomycetota</taxon>
        <taxon>Actinomycetes</taxon>
        <taxon>Micrococcales</taxon>
        <taxon>Ornithinimicrobiaceae</taxon>
        <taxon>Ornithinimicrobium</taxon>
    </lineage>
</organism>
<dbReference type="Proteomes" id="UP001056455">
    <property type="component" value="Chromosome"/>
</dbReference>